<evidence type="ECO:0000313" key="4">
    <source>
        <dbReference type="EMBL" id="OXB07616.1"/>
    </source>
</evidence>
<protein>
    <submittedName>
        <fullName evidence="4">Glycosyl transferase family 2</fullName>
    </submittedName>
    <submittedName>
        <fullName evidence="5">Glycosyltransferase involved in cell wall bisynthesis</fullName>
    </submittedName>
</protein>
<accession>A0AB36P7R2</accession>
<proteinExistence type="predicted"/>
<dbReference type="EMBL" id="MUHB01000003">
    <property type="protein sequence ID" value="OXB07616.1"/>
    <property type="molecule type" value="Genomic_DNA"/>
</dbReference>
<dbReference type="Gene3D" id="3.90.550.10">
    <property type="entry name" value="Spore Coat Polysaccharide Biosynthesis Protein SpsA, Chain A"/>
    <property type="match status" value="1"/>
</dbReference>
<dbReference type="InterPro" id="IPR050834">
    <property type="entry name" value="Glycosyltransf_2"/>
</dbReference>
<reference evidence="5 6" key="2">
    <citation type="submission" date="2016-11" db="EMBL/GenBank/DDBJ databases">
        <authorList>
            <person name="Varghese N."/>
            <person name="Submissions S."/>
        </authorList>
    </citation>
    <scope>NUCLEOTIDE SEQUENCE [LARGE SCALE GENOMIC DNA]</scope>
    <source>
        <strain evidence="5 6">DSM 6368</strain>
    </source>
</reference>
<evidence type="ECO:0000313" key="5">
    <source>
        <dbReference type="EMBL" id="SHM74106.1"/>
    </source>
</evidence>
<dbReference type="InterPro" id="IPR001173">
    <property type="entry name" value="Glyco_trans_2-like"/>
</dbReference>
<keyword evidence="6" id="KW-1185">Reference proteome</keyword>
<dbReference type="EMBL" id="FRBX01000004">
    <property type="protein sequence ID" value="SHM74106.1"/>
    <property type="molecule type" value="Genomic_DNA"/>
</dbReference>
<dbReference type="PANTHER" id="PTHR43685">
    <property type="entry name" value="GLYCOSYLTRANSFERASE"/>
    <property type="match status" value="1"/>
</dbReference>
<dbReference type="InterPro" id="IPR027791">
    <property type="entry name" value="Galactosyl_T_C"/>
</dbReference>
<dbReference type="PANTHER" id="PTHR43685:SF2">
    <property type="entry name" value="GLYCOSYLTRANSFERASE 2-LIKE DOMAIN-CONTAINING PROTEIN"/>
    <property type="match status" value="1"/>
</dbReference>
<feature type="domain" description="Glycosyltransferase 2-like" evidence="2">
    <location>
        <begin position="7"/>
        <end position="136"/>
    </location>
</feature>
<dbReference type="Pfam" id="PF02709">
    <property type="entry name" value="Glyco_transf_7C"/>
    <property type="match status" value="1"/>
</dbReference>
<dbReference type="Pfam" id="PF00535">
    <property type="entry name" value="Glycos_transf_2"/>
    <property type="match status" value="1"/>
</dbReference>
<evidence type="ECO:0000259" key="3">
    <source>
        <dbReference type="Pfam" id="PF02709"/>
    </source>
</evidence>
<evidence type="ECO:0000313" key="6">
    <source>
        <dbReference type="Proteomes" id="UP000184216"/>
    </source>
</evidence>
<dbReference type="InterPro" id="IPR029044">
    <property type="entry name" value="Nucleotide-diphossugar_trans"/>
</dbReference>
<dbReference type="GO" id="GO:0016740">
    <property type="term" value="F:transferase activity"/>
    <property type="evidence" value="ECO:0007669"/>
    <property type="project" value="UniProtKB-KW"/>
</dbReference>
<comment type="caution">
    <text evidence="4">The sequence shown here is derived from an EMBL/GenBank/DDBJ whole genome shotgun (WGS) entry which is preliminary data.</text>
</comment>
<organism evidence="4 7">
    <name type="scientific">Flavobacterium pectinovorum</name>
    <dbReference type="NCBI Taxonomy" id="29533"/>
    <lineage>
        <taxon>Bacteria</taxon>
        <taxon>Pseudomonadati</taxon>
        <taxon>Bacteroidota</taxon>
        <taxon>Flavobacteriia</taxon>
        <taxon>Flavobacteriales</taxon>
        <taxon>Flavobacteriaceae</taxon>
        <taxon>Flavobacterium</taxon>
    </lineage>
</organism>
<dbReference type="RefSeq" id="WP_073395931.1">
    <property type="nucleotide sequence ID" value="NZ_FRBX01000004.1"/>
</dbReference>
<dbReference type="Proteomes" id="UP000198431">
    <property type="component" value="Unassembled WGS sequence"/>
</dbReference>
<feature type="domain" description="Galactosyltransferase C-terminal" evidence="3">
    <location>
        <begin position="147"/>
        <end position="202"/>
    </location>
</feature>
<reference evidence="4 7" key="1">
    <citation type="submission" date="2016-11" db="EMBL/GenBank/DDBJ databases">
        <title>Whole genomes of Flavobacteriaceae.</title>
        <authorList>
            <person name="Stine C."/>
            <person name="Li C."/>
            <person name="Tadesse D."/>
        </authorList>
    </citation>
    <scope>NUCLEOTIDE SEQUENCE [LARGE SCALE GENOMIC DNA]</scope>
    <source>
        <strain evidence="4 7">ATCC 19366</strain>
    </source>
</reference>
<sequence>MPLPVISVIVPCYNQAQYLDEALNSVLNQTYENWECIIVNDGSPDNTEFVAQKWCAKDIRFKYIFQKNAGPSVARNSAIEQAKGEFILPLDADDKIAPEYIDLALNAFNNESSLKVVYCKAEKFGDELGLWNLKPFSLYNLSKKNMIFCSAIYKKSDWKRVGGYDVKMDRGIEDWEFWIAILKDGGNVKRLDFIGFYYRIKKISRHKQFDEKTEKNTVEYMCIKHADFFVNQLGSSIELNNDLEQTRNDYRRKLKSKKFVIDVFCNTFFGFTIFNNKNDLY</sequence>
<dbReference type="AlphaFoldDB" id="A0AB36P7R2"/>
<evidence type="ECO:0000259" key="2">
    <source>
        <dbReference type="Pfam" id="PF00535"/>
    </source>
</evidence>
<keyword evidence="1 4" id="KW-0808">Transferase</keyword>
<dbReference type="CDD" id="cd00761">
    <property type="entry name" value="Glyco_tranf_GTA_type"/>
    <property type="match status" value="1"/>
</dbReference>
<dbReference type="SUPFAM" id="SSF53448">
    <property type="entry name" value="Nucleotide-diphospho-sugar transferases"/>
    <property type="match status" value="1"/>
</dbReference>
<gene>
    <name evidence="4" type="ORF">B0A72_01765</name>
    <name evidence="5" type="ORF">SAMN05444387_3059</name>
</gene>
<dbReference type="Proteomes" id="UP000184216">
    <property type="component" value="Unassembled WGS sequence"/>
</dbReference>
<evidence type="ECO:0000313" key="7">
    <source>
        <dbReference type="Proteomes" id="UP000198431"/>
    </source>
</evidence>
<name>A0AB36P7R2_9FLAO</name>
<evidence type="ECO:0000256" key="1">
    <source>
        <dbReference type="ARBA" id="ARBA00022679"/>
    </source>
</evidence>